<feature type="compositionally biased region" description="Basic and acidic residues" evidence="1">
    <location>
        <begin position="244"/>
        <end position="255"/>
    </location>
</feature>
<protein>
    <submittedName>
        <fullName evidence="2">Uncharacterized protein</fullName>
    </submittedName>
</protein>
<name>U6GUD4_EIMAC</name>
<evidence type="ECO:0000256" key="1">
    <source>
        <dbReference type="SAM" id="MobiDB-lite"/>
    </source>
</evidence>
<evidence type="ECO:0000313" key="3">
    <source>
        <dbReference type="Proteomes" id="UP000018050"/>
    </source>
</evidence>
<reference evidence="2" key="2">
    <citation type="submission" date="2013-10" db="EMBL/GenBank/DDBJ databases">
        <authorList>
            <person name="Aslett M."/>
        </authorList>
    </citation>
    <scope>NUCLEOTIDE SEQUENCE [LARGE SCALE GENOMIC DNA]</scope>
    <source>
        <strain evidence="2">Houghton</strain>
    </source>
</reference>
<dbReference type="RefSeq" id="XP_013247859.1">
    <property type="nucleotide sequence ID" value="XM_013392405.1"/>
</dbReference>
<feature type="region of interest" description="Disordered" evidence="1">
    <location>
        <begin position="324"/>
        <end position="352"/>
    </location>
</feature>
<accession>U6GUD4</accession>
<dbReference type="VEuPathDB" id="ToxoDB:EAH_00067880"/>
<dbReference type="EMBL" id="HG672888">
    <property type="protein sequence ID" value="CDI82908.1"/>
    <property type="molecule type" value="Genomic_DNA"/>
</dbReference>
<dbReference type="Proteomes" id="UP000018050">
    <property type="component" value="Unassembled WGS sequence"/>
</dbReference>
<dbReference type="OrthoDB" id="347914at2759"/>
<dbReference type="OMA" id="SRRAWHK"/>
<proteinExistence type="predicted"/>
<gene>
    <name evidence="2" type="ORF">EAH_00067880</name>
</gene>
<dbReference type="GeneID" id="25274858"/>
<feature type="compositionally biased region" description="Acidic residues" evidence="1">
    <location>
        <begin position="54"/>
        <end position="69"/>
    </location>
</feature>
<dbReference type="AlphaFoldDB" id="U6GUD4"/>
<keyword evidence="3" id="KW-1185">Reference proteome</keyword>
<sequence>MKVTPGRPAERCTREYSALEKAVTESEKFAESFGSDLAAFCYPFENNVDFVDTPAEETEGSPLESDDEGSPSVPPTPPSTPMNKPERPEGGAALRGPPRDQRPAVVSRRAWHKLRRLVERQEKEVEEKEKAKLCDEVTGRRDQSREAEEARHELCGHRGEEAQLSPLEESATETLQRSSSSSEPWSEQEGHSTNIQQDMDRSSEQESHSTSIQQETEADELQKEEEMSFGTPSTSKGAVNLEGDQLKEQEEEKPAGKAAIPLKSGVSRAGDKLHRANEELRKAPKTRKSTVSWHPVAEVVTVEAGSPTTQFPITRTTADLAEKSTLRSCRRMRDRANVELSSNSSSSTAPFK</sequence>
<feature type="region of interest" description="Disordered" evidence="1">
    <location>
        <begin position="51"/>
        <end position="292"/>
    </location>
</feature>
<organism evidence="2 3">
    <name type="scientific">Eimeria acervulina</name>
    <name type="common">Coccidian parasite</name>
    <dbReference type="NCBI Taxonomy" id="5801"/>
    <lineage>
        <taxon>Eukaryota</taxon>
        <taxon>Sar</taxon>
        <taxon>Alveolata</taxon>
        <taxon>Apicomplexa</taxon>
        <taxon>Conoidasida</taxon>
        <taxon>Coccidia</taxon>
        <taxon>Eucoccidiorida</taxon>
        <taxon>Eimeriorina</taxon>
        <taxon>Eimeriidae</taxon>
        <taxon>Eimeria</taxon>
    </lineage>
</organism>
<feature type="compositionally biased region" description="Low complexity" evidence="1">
    <location>
        <begin position="341"/>
        <end position="352"/>
    </location>
</feature>
<feature type="compositionally biased region" description="Basic and acidic residues" evidence="1">
    <location>
        <begin position="116"/>
        <end position="161"/>
    </location>
</feature>
<feature type="compositionally biased region" description="Basic and acidic residues" evidence="1">
    <location>
        <begin position="198"/>
        <end position="207"/>
    </location>
</feature>
<evidence type="ECO:0000313" key="2">
    <source>
        <dbReference type="EMBL" id="CDI82908.1"/>
    </source>
</evidence>
<feature type="compositionally biased region" description="Basic and acidic residues" evidence="1">
    <location>
        <begin position="269"/>
        <end position="282"/>
    </location>
</feature>
<reference evidence="2" key="1">
    <citation type="submission" date="2013-10" db="EMBL/GenBank/DDBJ databases">
        <title>Genomic analysis of the causative agents of coccidiosis in chickens.</title>
        <authorList>
            <person name="Reid A.J."/>
            <person name="Blake D."/>
            <person name="Billington K."/>
            <person name="Browne H."/>
            <person name="Dunn M."/>
            <person name="Hung S."/>
            <person name="Kawahara F."/>
            <person name="Miranda-Saavedra D."/>
            <person name="Mourier T."/>
            <person name="Nagra H."/>
            <person name="Otto T.D."/>
            <person name="Rawlings N."/>
            <person name="Sanchez A."/>
            <person name="Sanders M."/>
            <person name="Subramaniam C."/>
            <person name="Tay Y."/>
            <person name="Dear P."/>
            <person name="Doerig C."/>
            <person name="Gruber A."/>
            <person name="Parkinson J."/>
            <person name="Shirley M."/>
            <person name="Wan K.L."/>
            <person name="Berriman M."/>
            <person name="Tomley F."/>
            <person name="Pain A."/>
        </authorList>
    </citation>
    <scope>NUCLEOTIDE SEQUENCE [LARGE SCALE GENOMIC DNA]</scope>
    <source>
        <strain evidence="2">Houghton</strain>
    </source>
</reference>